<accession>A0AAN0LQQ3</accession>
<gene>
    <name evidence="1" type="ORF">QYQ95_20965</name>
</gene>
<dbReference type="GeneID" id="50233022"/>
<sequence length="55" mass="6106">MPAISGLLTLLPGNPPLLKKSAKREKEKIIVNLSQTSMPELLELTFMQPFTLTIL</sequence>
<evidence type="ECO:0000313" key="2">
    <source>
        <dbReference type="Proteomes" id="UP001441914"/>
    </source>
</evidence>
<dbReference type="EMBL" id="CP135177">
    <property type="protein sequence ID" value="WZS87576.1"/>
    <property type="molecule type" value="Genomic_DNA"/>
</dbReference>
<proteinExistence type="predicted"/>
<name>A0AAN0LQQ3_9VIBR</name>
<protein>
    <submittedName>
        <fullName evidence="1">Uncharacterized protein</fullName>
    </submittedName>
</protein>
<dbReference type="Proteomes" id="UP001441914">
    <property type="component" value="Chromosome 2"/>
</dbReference>
<keyword evidence="2" id="KW-1185">Reference proteome</keyword>
<evidence type="ECO:0000313" key="1">
    <source>
        <dbReference type="EMBL" id="WZS87576.1"/>
    </source>
</evidence>
<dbReference type="RefSeq" id="WP_157608431.1">
    <property type="nucleotide sequence ID" value="NZ_AIDR02000030.1"/>
</dbReference>
<organism evidence="1 2">
    <name type="scientific">Vibrio cyclitrophicus ZF270</name>
    <dbReference type="NCBI Taxonomy" id="1136176"/>
    <lineage>
        <taxon>Bacteria</taxon>
        <taxon>Pseudomonadati</taxon>
        <taxon>Pseudomonadota</taxon>
        <taxon>Gammaproteobacteria</taxon>
        <taxon>Vibrionales</taxon>
        <taxon>Vibrionaceae</taxon>
        <taxon>Vibrio</taxon>
    </lineage>
</organism>
<reference evidence="1 2" key="1">
    <citation type="journal article" date="2024" name="Elife">
        <title>Polysaccharide breakdown products drive degradation-dispersal cycles of foraging bacteria through changes in metabolism and motility.</title>
        <authorList>
            <person name="Stubbusch A.K."/>
            <person name="Keegstra J.M."/>
            <person name="Schwartzman J."/>
            <person name="Pontrelli S."/>
            <person name="Clerc E.E."/>
            <person name="Stocker R."/>
            <person name="Magnabosco C."/>
            <person name="Schubert O.T."/>
            <person name="Ackermann M."/>
            <person name="D'Souza G.G."/>
        </authorList>
    </citation>
    <scope>NUCLEOTIDE SEQUENCE [LARGE SCALE GENOMIC DNA]</scope>
    <source>
        <strain evidence="1 2">ZF270</strain>
    </source>
</reference>
<dbReference type="AlphaFoldDB" id="A0AAN0LQQ3"/>